<dbReference type="AlphaFoldDB" id="A0A9N9XNH4"/>
<gene>
    <name evidence="3" type="ORF">PHYEVI_LOCUS5912</name>
</gene>
<proteinExistence type="predicted"/>
<dbReference type="SMART" id="SM00595">
    <property type="entry name" value="MADF"/>
    <property type="match status" value="1"/>
</dbReference>
<dbReference type="Proteomes" id="UP001153712">
    <property type="component" value="Chromosome 2"/>
</dbReference>
<feature type="region of interest" description="Disordered" evidence="1">
    <location>
        <begin position="123"/>
        <end position="154"/>
    </location>
</feature>
<feature type="compositionally biased region" description="Polar residues" evidence="1">
    <location>
        <begin position="188"/>
        <end position="199"/>
    </location>
</feature>
<dbReference type="OrthoDB" id="6577442at2759"/>
<dbReference type="PROSITE" id="PS51029">
    <property type="entry name" value="MADF"/>
    <property type="match status" value="1"/>
</dbReference>
<dbReference type="PANTHER" id="PTHR21505:SF8">
    <property type="entry name" value="DPT-YFP REPRESSOR BY OVEREXPRESSION, ISOFORM D-RELATED"/>
    <property type="match status" value="1"/>
</dbReference>
<evidence type="ECO:0000313" key="3">
    <source>
        <dbReference type="EMBL" id="CAG9859538.1"/>
    </source>
</evidence>
<feature type="domain" description="MADF" evidence="2">
    <location>
        <begin position="25"/>
        <end position="118"/>
    </location>
</feature>
<evidence type="ECO:0000259" key="2">
    <source>
        <dbReference type="PROSITE" id="PS51029"/>
    </source>
</evidence>
<protein>
    <recommendedName>
        <fullName evidence="2">MADF domain-containing protein</fullName>
    </recommendedName>
</protein>
<organism evidence="3 4">
    <name type="scientific">Phyllotreta striolata</name>
    <name type="common">Striped flea beetle</name>
    <name type="synonym">Crioceris striolata</name>
    <dbReference type="NCBI Taxonomy" id="444603"/>
    <lineage>
        <taxon>Eukaryota</taxon>
        <taxon>Metazoa</taxon>
        <taxon>Ecdysozoa</taxon>
        <taxon>Arthropoda</taxon>
        <taxon>Hexapoda</taxon>
        <taxon>Insecta</taxon>
        <taxon>Pterygota</taxon>
        <taxon>Neoptera</taxon>
        <taxon>Endopterygota</taxon>
        <taxon>Coleoptera</taxon>
        <taxon>Polyphaga</taxon>
        <taxon>Cucujiformia</taxon>
        <taxon>Chrysomeloidea</taxon>
        <taxon>Chrysomelidae</taxon>
        <taxon>Galerucinae</taxon>
        <taxon>Alticini</taxon>
        <taxon>Phyllotreta</taxon>
    </lineage>
</organism>
<dbReference type="EMBL" id="OU900095">
    <property type="protein sequence ID" value="CAG9859538.1"/>
    <property type="molecule type" value="Genomic_DNA"/>
</dbReference>
<name>A0A9N9XNH4_PHYSR</name>
<evidence type="ECO:0000313" key="4">
    <source>
        <dbReference type="Proteomes" id="UP001153712"/>
    </source>
</evidence>
<dbReference type="InterPro" id="IPR006578">
    <property type="entry name" value="MADF-dom"/>
</dbReference>
<sequence>MSVASFRKDSKSASSLKLSETNTARLLELYRREPCLYDQNSRDYRDREARSAALIRIASELSVDGFGTQEVQTKFKNLRNSYSQELKKIEEGADADRPYVPKVHWFGIMDSFIRPQMYKYARPSKGNSVQKRERRRCKRSASSEASEASDEAENIYFKEEEPSVDWTGFEFNDSASRAREDEAPVAGSSASNASRTSGRASGHQEDKIVKAVRRLTEATKLAACSKQGDMYDKFGGFVAEVLRKAGYNKSLLIINDISKVLAQHAVEKAPSSLSECT</sequence>
<reference evidence="3" key="1">
    <citation type="submission" date="2022-01" db="EMBL/GenBank/DDBJ databases">
        <authorList>
            <person name="King R."/>
        </authorList>
    </citation>
    <scope>NUCLEOTIDE SEQUENCE</scope>
</reference>
<accession>A0A9N9XNH4</accession>
<dbReference type="PANTHER" id="PTHR21505">
    <property type="entry name" value="MADF DOMAIN-CONTAINING PROTEIN-RELATED"/>
    <property type="match status" value="1"/>
</dbReference>
<keyword evidence="4" id="KW-1185">Reference proteome</keyword>
<evidence type="ECO:0000256" key="1">
    <source>
        <dbReference type="SAM" id="MobiDB-lite"/>
    </source>
</evidence>
<dbReference type="Pfam" id="PF10545">
    <property type="entry name" value="MADF_DNA_bdg"/>
    <property type="match status" value="1"/>
</dbReference>
<feature type="region of interest" description="Disordered" evidence="1">
    <location>
        <begin position="177"/>
        <end position="205"/>
    </location>
</feature>